<keyword evidence="1" id="KW-0472">Membrane</keyword>
<dbReference type="PANTHER" id="PTHR16214:SF3">
    <property type="entry name" value="TRANSMEMBRANE PROTEIN 260"/>
    <property type="match status" value="1"/>
</dbReference>
<reference evidence="2" key="1">
    <citation type="submission" date="2018-05" db="EMBL/GenBank/DDBJ databases">
        <authorList>
            <person name="Lanie J.A."/>
            <person name="Ng W.-L."/>
            <person name="Kazmierczak K.M."/>
            <person name="Andrzejewski T.M."/>
            <person name="Davidsen T.M."/>
            <person name="Wayne K.J."/>
            <person name="Tettelin H."/>
            <person name="Glass J.I."/>
            <person name="Rusch D."/>
            <person name="Podicherti R."/>
            <person name="Tsui H.-C.T."/>
            <person name="Winkler M.E."/>
        </authorList>
    </citation>
    <scope>NUCLEOTIDE SEQUENCE</scope>
</reference>
<feature type="transmembrane region" description="Helical" evidence="1">
    <location>
        <begin position="452"/>
        <end position="470"/>
    </location>
</feature>
<feature type="transmembrane region" description="Helical" evidence="1">
    <location>
        <begin position="62"/>
        <end position="79"/>
    </location>
</feature>
<proteinExistence type="predicted"/>
<feature type="transmembrane region" description="Helical" evidence="1">
    <location>
        <begin position="22"/>
        <end position="42"/>
    </location>
</feature>
<dbReference type="PANTHER" id="PTHR16214">
    <property type="entry name" value="TRANSMEMBRANE PROTEIN 260"/>
    <property type="match status" value="1"/>
</dbReference>
<evidence type="ECO:0000313" key="2">
    <source>
        <dbReference type="EMBL" id="SVA79917.1"/>
    </source>
</evidence>
<dbReference type="AlphaFoldDB" id="A0A381YTT5"/>
<feature type="transmembrane region" description="Helical" evidence="1">
    <location>
        <begin position="157"/>
        <end position="176"/>
    </location>
</feature>
<feature type="non-terminal residue" evidence="2">
    <location>
        <position position="1"/>
    </location>
</feature>
<accession>A0A381YTT5</accession>
<feature type="transmembrane region" description="Helical" evidence="1">
    <location>
        <begin position="121"/>
        <end position="151"/>
    </location>
</feature>
<feature type="transmembrane region" description="Helical" evidence="1">
    <location>
        <begin position="359"/>
        <end position="379"/>
    </location>
</feature>
<feature type="transmembrane region" description="Helical" evidence="1">
    <location>
        <begin position="188"/>
        <end position="212"/>
    </location>
</feature>
<evidence type="ECO:0000256" key="1">
    <source>
        <dbReference type="SAM" id="Phobius"/>
    </source>
</evidence>
<sequence>PGSPLYLIIGRVFSMLPFNPDIAFRVNLISPVVSALAIMYLYLSTVKLISNYRGMIRNQMDAVIVFGGSFIGALTFAFTDSHWFNAVEAEVYGFSTFFTAIVVWLILHWMERADEKGNERYILIIAYMIGLATGVHLLNLLALPFVALIIYFKKFNFSYKGFLITAVITGMIYLIINVGIINGMPKLVNAIGLNLVIVLCLLIFGSMIWTIVLKKFQTSLGLLSIVLVLIGYSSYATIFIRSGQQPAINENDPSSVARAIAYMEREQYGQMFQFPRRYDGLPPKHEAVGRPANGRNYTSSQERNYKTYRMDKQWSYFWSYQVKKMYWRYFLWQFAGRGPSTDSYVTAYGANPNQDGVDWFQFGLPFAFLFGLWGMFYHFQQHKEDAFSVFSLFLMTGLAIIIFVNQDNPQPRERDYSYVGSFFAFSIWISIAVAAMGDYIRKFFKDKPVGKQAVIGSFVVLLIVMPGMMLKANYHEHDRSDNRLAWDYSYNILQSCEPNAILFTNGDNDTFPLWYLQEVEGIRKDVTVANLSLLNTEWYVRQLRDSRRGKADQKGRELERFINMTDNQIIEVASALQPWEPRNVRVSAPKSKKNDKGFIEWKVNPTYAGAALMVKDMMILKIISDAKWNFPIYFAVTVPASNRLGLEEFIEMEGLVYRLRPYTIDTRNPINETRMWTNLMTGFGSEIWEQDIEAKEWKKLEGEIWSKKYQPGYLFRNLGREDVFYFPSTNIRLLQNLRSAYMQLAAYHYMAFKDHENTNKEKSENHRIKALEVLTKMQDNIPEKTIRFDAKDLHYQVARLLGELGNKDELRRIMDVLIAREDLTIRDKVDYGQVYVTQLDLLETGKAIFEDLYSDFKSVENGDRLTSQKEMEQWQSYFTQIVSSLVFTYRKLDMLTEAEAILTDWLSKNPDDPVAKKLLEDLKKEQG</sequence>
<feature type="transmembrane region" description="Helical" evidence="1">
    <location>
        <begin position="416"/>
        <end position="440"/>
    </location>
</feature>
<feature type="transmembrane region" description="Helical" evidence="1">
    <location>
        <begin position="218"/>
        <end position="240"/>
    </location>
</feature>
<keyword evidence="1" id="KW-0812">Transmembrane</keyword>
<dbReference type="Pfam" id="PF11028">
    <property type="entry name" value="TMEM260-like"/>
    <property type="match status" value="1"/>
</dbReference>
<gene>
    <name evidence="2" type="ORF">METZ01_LOCUS132771</name>
</gene>
<protein>
    <recommendedName>
        <fullName evidence="3">DUF2723 domain-containing protein</fullName>
    </recommendedName>
</protein>
<dbReference type="InterPro" id="IPR052724">
    <property type="entry name" value="GT117_domain-containing"/>
</dbReference>
<dbReference type="EMBL" id="UINC01018941">
    <property type="protein sequence ID" value="SVA79917.1"/>
    <property type="molecule type" value="Genomic_DNA"/>
</dbReference>
<feature type="transmembrane region" description="Helical" evidence="1">
    <location>
        <begin position="386"/>
        <end position="404"/>
    </location>
</feature>
<evidence type="ECO:0008006" key="3">
    <source>
        <dbReference type="Google" id="ProtNLM"/>
    </source>
</evidence>
<name>A0A381YTT5_9ZZZZ</name>
<feature type="transmembrane region" description="Helical" evidence="1">
    <location>
        <begin position="91"/>
        <end position="109"/>
    </location>
</feature>
<dbReference type="InterPro" id="IPR021280">
    <property type="entry name" value="TMEM260-like"/>
</dbReference>
<organism evidence="2">
    <name type="scientific">marine metagenome</name>
    <dbReference type="NCBI Taxonomy" id="408172"/>
    <lineage>
        <taxon>unclassified sequences</taxon>
        <taxon>metagenomes</taxon>
        <taxon>ecological metagenomes</taxon>
    </lineage>
</organism>
<keyword evidence="1" id="KW-1133">Transmembrane helix</keyword>